<evidence type="ECO:0000256" key="3">
    <source>
        <dbReference type="PROSITE-ProRule" id="PRU00464"/>
    </source>
</evidence>
<feature type="domain" description="HIT" evidence="4">
    <location>
        <begin position="5"/>
        <end position="112"/>
    </location>
</feature>
<dbReference type="InterPro" id="IPR001310">
    <property type="entry name" value="Histidine_triad_HIT"/>
</dbReference>
<keyword evidence="6" id="KW-1185">Reference proteome</keyword>
<dbReference type="InterPro" id="IPR036265">
    <property type="entry name" value="HIT-like_sf"/>
</dbReference>
<accession>A0A934N7X9</accession>
<dbReference type="RefSeq" id="WP_338198894.1">
    <property type="nucleotide sequence ID" value="NZ_JAEKNR010000032.1"/>
</dbReference>
<evidence type="ECO:0000313" key="6">
    <source>
        <dbReference type="Proteomes" id="UP000612893"/>
    </source>
</evidence>
<feature type="short sequence motif" description="Histidine triad motif" evidence="2 3">
    <location>
        <begin position="96"/>
        <end position="100"/>
    </location>
</feature>
<dbReference type="Pfam" id="PF01230">
    <property type="entry name" value="HIT"/>
    <property type="match status" value="1"/>
</dbReference>
<dbReference type="SUPFAM" id="SSF54197">
    <property type="entry name" value="HIT-like"/>
    <property type="match status" value="1"/>
</dbReference>
<name>A0A934N7X9_9BACT</name>
<evidence type="ECO:0000259" key="4">
    <source>
        <dbReference type="PROSITE" id="PS51084"/>
    </source>
</evidence>
<protein>
    <submittedName>
        <fullName evidence="5">HIT domain-containing protein</fullName>
    </submittedName>
</protein>
<feature type="active site" description="Tele-AMP-histidine intermediate" evidence="1">
    <location>
        <position position="98"/>
    </location>
</feature>
<gene>
    <name evidence="5" type="ORF">JF922_02805</name>
</gene>
<dbReference type="InterPro" id="IPR011146">
    <property type="entry name" value="HIT-like"/>
</dbReference>
<dbReference type="Proteomes" id="UP000612893">
    <property type="component" value="Unassembled WGS sequence"/>
</dbReference>
<organism evidence="5 6">
    <name type="scientific">Candidatus Nephthysia bennettiae</name>
    <dbReference type="NCBI Taxonomy" id="3127016"/>
    <lineage>
        <taxon>Bacteria</taxon>
        <taxon>Bacillati</taxon>
        <taxon>Candidatus Dormiibacterota</taxon>
        <taxon>Candidatus Dormibacteria</taxon>
        <taxon>Candidatus Dormibacterales</taxon>
        <taxon>Candidatus Dormibacteraceae</taxon>
        <taxon>Candidatus Nephthysia</taxon>
    </lineage>
</organism>
<dbReference type="PRINTS" id="PR00332">
    <property type="entry name" value="HISTRIAD"/>
</dbReference>
<evidence type="ECO:0000256" key="2">
    <source>
        <dbReference type="PIRSR" id="PIRSR601310-3"/>
    </source>
</evidence>
<evidence type="ECO:0000256" key="1">
    <source>
        <dbReference type="PIRSR" id="PIRSR601310-1"/>
    </source>
</evidence>
<proteinExistence type="predicted"/>
<reference evidence="5" key="1">
    <citation type="submission" date="2020-10" db="EMBL/GenBank/DDBJ databases">
        <title>Ca. Dormibacterota MAGs.</title>
        <authorList>
            <person name="Montgomery K."/>
        </authorList>
    </citation>
    <scope>NUCLEOTIDE SEQUENCE [LARGE SCALE GENOMIC DNA]</scope>
    <source>
        <strain evidence="5">SC8812_S17_10</strain>
    </source>
</reference>
<dbReference type="PANTHER" id="PTHR23089">
    <property type="entry name" value="HISTIDINE TRIAD HIT PROTEIN"/>
    <property type="match status" value="1"/>
</dbReference>
<comment type="caution">
    <text evidence="5">The sequence shown here is derived from an EMBL/GenBank/DDBJ whole genome shotgun (WGS) entry which is preliminary data.</text>
</comment>
<dbReference type="AlphaFoldDB" id="A0A934N7X9"/>
<sequence>MAECIFCEIAARRAPARLIYEDDLVVAFEDVQPQAPLHALVIPRRHLADARQVNGDGVLDRIFEAAHTVARERGVGDSGYRLVFNVGHDAGQAVDHAHLHVLGGRSLRWPPG</sequence>
<dbReference type="EMBL" id="JAEKNR010000032">
    <property type="protein sequence ID" value="MBJ7597004.1"/>
    <property type="molecule type" value="Genomic_DNA"/>
</dbReference>
<evidence type="ECO:0000313" key="5">
    <source>
        <dbReference type="EMBL" id="MBJ7597004.1"/>
    </source>
</evidence>
<dbReference type="Gene3D" id="3.30.428.10">
    <property type="entry name" value="HIT-like"/>
    <property type="match status" value="1"/>
</dbReference>
<dbReference type="PROSITE" id="PS51084">
    <property type="entry name" value="HIT_2"/>
    <property type="match status" value="1"/>
</dbReference>